<dbReference type="Pfam" id="PF13430">
    <property type="entry name" value="DUF4112"/>
    <property type="match status" value="1"/>
</dbReference>
<dbReference type="RefSeq" id="WP_146962012.1">
    <property type="nucleotide sequence ID" value="NZ_CP042467.1"/>
</dbReference>
<evidence type="ECO:0000256" key="1">
    <source>
        <dbReference type="SAM" id="Phobius"/>
    </source>
</evidence>
<dbReference type="OrthoDB" id="513552at2"/>
<dbReference type="KEGG" id="bbae:FRD01_17735"/>
<keyword evidence="3" id="KW-1185">Reference proteome</keyword>
<dbReference type="PANTHER" id="PTHR35519">
    <property type="entry name" value="MEMBRANE PROTEINS"/>
    <property type="match status" value="1"/>
</dbReference>
<dbReference type="PANTHER" id="PTHR35519:SF2">
    <property type="entry name" value="PH DOMAIN PROTEIN"/>
    <property type="match status" value="1"/>
</dbReference>
<dbReference type="EMBL" id="CP042467">
    <property type="protein sequence ID" value="QED29046.1"/>
    <property type="molecule type" value="Genomic_DNA"/>
</dbReference>
<feature type="transmembrane region" description="Helical" evidence="1">
    <location>
        <begin position="144"/>
        <end position="172"/>
    </location>
</feature>
<keyword evidence="1" id="KW-0472">Membrane</keyword>
<sequence length="175" mass="19344">MSEMVLAPDRVERSLARLDRLARLMDDQFKVPVLKVRVGLDPIIGLIPGGGDWVTWVVSSFILWEAAKLRVPKALLLQMAANLTVDFLAGYVPVAGDVADIFIKANRKNVDLVFRYFQAETDPLARSKVVVKKDLKTLENTNPVLIYGLAIAIISILFVIASIPIALLIWAFSEG</sequence>
<proteinExistence type="predicted"/>
<organism evidence="2 3">
    <name type="scientific">Microvenator marinus</name>
    <dbReference type="NCBI Taxonomy" id="2600177"/>
    <lineage>
        <taxon>Bacteria</taxon>
        <taxon>Deltaproteobacteria</taxon>
        <taxon>Bradymonadales</taxon>
        <taxon>Microvenatoraceae</taxon>
        <taxon>Microvenator</taxon>
    </lineage>
</organism>
<dbReference type="Proteomes" id="UP000321595">
    <property type="component" value="Chromosome"/>
</dbReference>
<reference evidence="2 3" key="1">
    <citation type="submission" date="2019-08" db="EMBL/GenBank/DDBJ databases">
        <authorList>
            <person name="Liang Q."/>
        </authorList>
    </citation>
    <scope>NUCLEOTIDE SEQUENCE [LARGE SCALE GENOMIC DNA]</scope>
    <source>
        <strain evidence="2 3">V1718</strain>
    </source>
</reference>
<evidence type="ECO:0000313" key="3">
    <source>
        <dbReference type="Proteomes" id="UP000321595"/>
    </source>
</evidence>
<protein>
    <submittedName>
        <fullName evidence="2">DUF4112 domain-containing protein</fullName>
    </submittedName>
</protein>
<accession>A0A5B8XZF0</accession>
<dbReference type="AlphaFoldDB" id="A0A5B8XZF0"/>
<name>A0A5B8XZF0_9DELT</name>
<dbReference type="InterPro" id="IPR025187">
    <property type="entry name" value="DUF4112"/>
</dbReference>
<keyword evidence="1" id="KW-0812">Transmembrane</keyword>
<gene>
    <name evidence="2" type="ORF">FRD01_17735</name>
</gene>
<evidence type="ECO:0000313" key="2">
    <source>
        <dbReference type="EMBL" id="QED29046.1"/>
    </source>
</evidence>
<keyword evidence="1" id="KW-1133">Transmembrane helix</keyword>